<accession>B9RLL5</accession>
<dbReference type="AlphaFoldDB" id="B9RLL5"/>
<sequence>MVTKTLIRTTLSRFMSPTKLIPAHPYARTRFLSTKPNFLNQSQYRKHISLANIFQRYGFPPSQLHSFISANHFLLNSNLHDIEKSLGILLSFKIPQKVLVSLITECPSILDFEFLKTWKICFSKYRDLSISPLVIKSVLAHSKRFQIDPDEFEKNANVLKGLSFSQGTIRRVLEDFPGVITMKRSEIYSRIEFLMRTGIPKDEVESIFSSFPLALGFGIKNRLMPLIDEFEGLGFSRELVIKEIKKEPQILGMELGELSRCLDLLNSLKCREPIKLKILSDGAFRAGFEVKLKVDYLCKHGLIRREAFKVLWKEPRVIIYDLEDIEKKIQFLVNTMRFNVGCLVDVPEYLGVSFEKQIVPRYNVIEYLRARGGLGDEVGLKGMMKLSRLKFYNLYVKPYPECGKMFGRLSGDVQVKRQHPVGLWKMFKPQMHPDSKEDVKNMKSFMEDLV</sequence>
<dbReference type="InterPro" id="IPR038538">
    <property type="entry name" value="MTERF_sf"/>
</dbReference>
<dbReference type="PANTHER" id="PTHR13068">
    <property type="entry name" value="CGI-12 PROTEIN-RELATED"/>
    <property type="match status" value="1"/>
</dbReference>
<dbReference type="PANTHER" id="PTHR13068:SF23">
    <property type="entry name" value="TRANSCRIPTION TERMINATION FACTOR MTERF15, MITOCHONDRIAL"/>
    <property type="match status" value="1"/>
</dbReference>
<dbReference type="GO" id="GO:0009658">
    <property type="term" value="P:chloroplast organization"/>
    <property type="evidence" value="ECO:0000318"/>
    <property type="project" value="GO_Central"/>
</dbReference>
<gene>
    <name evidence="4" type="ORF">RCOM_1469290</name>
</gene>
<protein>
    <submittedName>
        <fullName evidence="4">Uncharacterized protein</fullName>
    </submittedName>
</protein>
<dbReference type="SMART" id="SM00733">
    <property type="entry name" value="Mterf"/>
    <property type="match status" value="8"/>
</dbReference>
<keyword evidence="2" id="KW-0805">Transcription regulation</keyword>
<dbReference type="EMBL" id="EQ973788">
    <property type="protein sequence ID" value="EEF47740.1"/>
    <property type="molecule type" value="Genomic_DNA"/>
</dbReference>
<dbReference type="FunCoup" id="B9RLL5">
    <property type="interactions" value="1034"/>
</dbReference>
<keyword evidence="3" id="KW-0809">Transit peptide</keyword>
<keyword evidence="2" id="KW-0804">Transcription</keyword>
<organism evidence="4 5">
    <name type="scientific">Ricinus communis</name>
    <name type="common">Castor bean</name>
    <dbReference type="NCBI Taxonomy" id="3988"/>
    <lineage>
        <taxon>Eukaryota</taxon>
        <taxon>Viridiplantae</taxon>
        <taxon>Streptophyta</taxon>
        <taxon>Embryophyta</taxon>
        <taxon>Tracheophyta</taxon>
        <taxon>Spermatophyta</taxon>
        <taxon>Magnoliopsida</taxon>
        <taxon>eudicotyledons</taxon>
        <taxon>Gunneridae</taxon>
        <taxon>Pentapetalae</taxon>
        <taxon>rosids</taxon>
        <taxon>fabids</taxon>
        <taxon>Malpighiales</taxon>
        <taxon>Euphorbiaceae</taxon>
        <taxon>Acalyphoideae</taxon>
        <taxon>Acalypheae</taxon>
        <taxon>Ricinus</taxon>
    </lineage>
</organism>
<evidence type="ECO:0000256" key="2">
    <source>
        <dbReference type="ARBA" id="ARBA00022472"/>
    </source>
</evidence>
<dbReference type="InterPro" id="IPR003690">
    <property type="entry name" value="MTERF"/>
</dbReference>
<dbReference type="Gene3D" id="1.25.70.10">
    <property type="entry name" value="Transcription termination factor 3, mitochondrial"/>
    <property type="match status" value="1"/>
</dbReference>
<dbReference type="Proteomes" id="UP000008311">
    <property type="component" value="Unassembled WGS sequence"/>
</dbReference>
<evidence type="ECO:0000256" key="1">
    <source>
        <dbReference type="ARBA" id="ARBA00007692"/>
    </source>
</evidence>
<dbReference type="STRING" id="3988.B9RLL5"/>
<keyword evidence="2" id="KW-0806">Transcription termination</keyword>
<evidence type="ECO:0000313" key="5">
    <source>
        <dbReference type="Proteomes" id="UP000008311"/>
    </source>
</evidence>
<name>B9RLL5_RICCO</name>
<proteinExistence type="inferred from homology"/>
<dbReference type="OrthoDB" id="637682at2759"/>
<evidence type="ECO:0000313" key="4">
    <source>
        <dbReference type="EMBL" id="EEF47740.1"/>
    </source>
</evidence>
<dbReference type="GO" id="GO:0006353">
    <property type="term" value="P:DNA-templated transcription termination"/>
    <property type="evidence" value="ECO:0007669"/>
    <property type="project" value="UniProtKB-KW"/>
</dbReference>
<reference evidence="5" key="1">
    <citation type="journal article" date="2010" name="Nat. Biotechnol.">
        <title>Draft genome sequence of the oilseed species Ricinus communis.</title>
        <authorList>
            <person name="Chan A.P."/>
            <person name="Crabtree J."/>
            <person name="Zhao Q."/>
            <person name="Lorenzi H."/>
            <person name="Orvis J."/>
            <person name="Puiu D."/>
            <person name="Melake-Berhan A."/>
            <person name="Jones K.M."/>
            <person name="Redman J."/>
            <person name="Chen G."/>
            <person name="Cahoon E.B."/>
            <person name="Gedil M."/>
            <person name="Stanke M."/>
            <person name="Haas B.J."/>
            <person name="Wortman J.R."/>
            <person name="Fraser-Liggett C.M."/>
            <person name="Ravel J."/>
            <person name="Rabinowicz P.D."/>
        </authorList>
    </citation>
    <scope>NUCLEOTIDE SEQUENCE [LARGE SCALE GENOMIC DNA]</scope>
    <source>
        <strain evidence="5">cv. Hale</strain>
    </source>
</reference>
<dbReference type="KEGG" id="rcu:8284409"/>
<dbReference type="GO" id="GO:0003676">
    <property type="term" value="F:nucleic acid binding"/>
    <property type="evidence" value="ECO:0007669"/>
    <property type="project" value="InterPro"/>
</dbReference>
<dbReference type="GO" id="GO:0009507">
    <property type="term" value="C:chloroplast"/>
    <property type="evidence" value="ECO:0000318"/>
    <property type="project" value="GO_Central"/>
</dbReference>
<dbReference type="eggNOG" id="KOG1267">
    <property type="taxonomic scope" value="Eukaryota"/>
</dbReference>
<comment type="similarity">
    <text evidence="1">Belongs to the mTERF family.</text>
</comment>
<dbReference type="InParanoid" id="B9RLL5"/>
<dbReference type="OMA" id="LCKYGLI"/>
<dbReference type="Pfam" id="PF02536">
    <property type="entry name" value="mTERF"/>
    <property type="match status" value="2"/>
</dbReference>
<keyword evidence="5" id="KW-1185">Reference proteome</keyword>
<evidence type="ECO:0000256" key="3">
    <source>
        <dbReference type="ARBA" id="ARBA00022946"/>
    </source>
</evidence>